<sequence length="104" mass="11204">MTSIDPNTPCAACGCAYADHCGVCGCRTNAGTRDECLCAKFVAVIHTCTDCGTMFGRRWQLQNHRLPVPTCKVSARAAAGPYADRPSFEPPLKAHRDKYLAGAR</sequence>
<evidence type="ECO:0000313" key="1">
    <source>
        <dbReference type="EMBL" id="ALA06695.1"/>
    </source>
</evidence>
<name>A0A0K2CM82_9CAUD</name>
<dbReference type="EMBL" id="KT246485">
    <property type="protein sequence ID" value="ALA06695.1"/>
    <property type="molecule type" value="Genomic_DNA"/>
</dbReference>
<gene>
    <name evidence="1" type="ORF">SEA_OBUpride_51</name>
</gene>
<dbReference type="Proteomes" id="UP000230536">
    <property type="component" value="Segment"/>
</dbReference>
<evidence type="ECO:0000313" key="2">
    <source>
        <dbReference type="Proteomes" id="UP000230536"/>
    </source>
</evidence>
<organism evidence="1 2">
    <name type="scientific">Mycobacterium phage OBUpride</name>
    <dbReference type="NCBI Taxonomy" id="1698367"/>
    <lineage>
        <taxon>Viruses</taxon>
        <taxon>Duplodnaviria</taxon>
        <taxon>Heunggongvirae</taxon>
        <taxon>Uroviricota</taxon>
        <taxon>Caudoviricetes</taxon>
        <taxon>Gilesvirus</taxon>
        <taxon>Gilesvirus giles</taxon>
    </lineage>
</organism>
<proteinExistence type="predicted"/>
<protein>
    <submittedName>
        <fullName evidence="1">Uncharacterized protein</fullName>
    </submittedName>
</protein>
<reference evidence="1 2" key="1">
    <citation type="submission" date="2015-07" db="EMBL/GenBank/DDBJ databases">
        <authorList>
            <person name="Boren H."/>
            <person name="Burroughs M."/>
            <person name="Burt J."/>
            <person name="Carpenter L."/>
            <person name="Carr S."/>
            <person name="Collins K."/>
            <person name="Dial T."/>
            <person name="Emanuel A."/>
            <person name="Embury M."/>
            <person name="Fain A."/>
            <person name="Fruchey L."/>
            <person name="Hargis K."/>
            <person name="Kight R."/>
            <person name="Knutson A."/>
            <person name="Koon J."/>
            <person name="Kuhn L."/>
            <person name="Lee N."/>
            <person name="McCann R."/>
            <person name="Rogers S."/>
            <person name="Smith C."/>
            <person name="Teel E."/>
            <person name="Vire J."/>
            <person name="Walter D."/>
            <person name="White A."/>
            <person name="White Z."/>
            <person name="Plymale R."/>
            <person name="Reyna N."/>
            <person name="Serrano M.G."/>
            <person name="Buck G."/>
            <person name="Lee V."/>
            <person name="Wang Y."/>
            <person name="Carvalho R."/>
            <person name="Voegtly L."/>
            <person name="Shi R."/>
            <person name="Duckworth R."/>
            <person name="Johnson A."/>
            <person name="Loviza R."/>
            <person name="Walstead R."/>
            <person name="Shah Z."/>
            <person name="Kiflezghi M."/>
            <person name="Wade K."/>
            <person name="Miller E.S."/>
            <person name="Bradley K.W."/>
            <person name="Asai D.J."/>
            <person name="Bowman C.A."/>
            <person name="Russell D.A."/>
            <person name="Pope W.H."/>
            <person name="Jacobs-Sera D."/>
            <person name="Hendrix R.W."/>
            <person name="Hatfull G.F."/>
        </authorList>
    </citation>
    <scope>NUCLEOTIDE SEQUENCE [LARGE SCALE GENOMIC DNA]</scope>
</reference>
<accession>A0A0K2CM82</accession>